<feature type="transmembrane region" description="Helical" evidence="6">
    <location>
        <begin position="238"/>
        <end position="258"/>
    </location>
</feature>
<feature type="transmembrane region" description="Helical" evidence="6">
    <location>
        <begin position="363"/>
        <end position="389"/>
    </location>
</feature>
<dbReference type="Proteomes" id="UP001521785">
    <property type="component" value="Unassembled WGS sequence"/>
</dbReference>
<keyword evidence="2 6" id="KW-0812">Transmembrane</keyword>
<organism evidence="7 8">
    <name type="scientific">Paraconiothyrium brasiliense</name>
    <dbReference type="NCBI Taxonomy" id="300254"/>
    <lineage>
        <taxon>Eukaryota</taxon>
        <taxon>Fungi</taxon>
        <taxon>Dikarya</taxon>
        <taxon>Ascomycota</taxon>
        <taxon>Pezizomycotina</taxon>
        <taxon>Dothideomycetes</taxon>
        <taxon>Pleosporomycetidae</taxon>
        <taxon>Pleosporales</taxon>
        <taxon>Massarineae</taxon>
        <taxon>Didymosphaeriaceae</taxon>
        <taxon>Paraconiothyrium</taxon>
    </lineage>
</organism>
<keyword evidence="4 6" id="KW-0472">Membrane</keyword>
<dbReference type="EMBL" id="JAKJXO020000014">
    <property type="protein sequence ID" value="KAL1596535.1"/>
    <property type="molecule type" value="Genomic_DNA"/>
</dbReference>
<feature type="compositionally biased region" description="Polar residues" evidence="5">
    <location>
        <begin position="1"/>
        <end position="19"/>
    </location>
</feature>
<evidence type="ECO:0000256" key="6">
    <source>
        <dbReference type="SAM" id="Phobius"/>
    </source>
</evidence>
<accession>A0ABR3QWL1</accession>
<evidence type="ECO:0000256" key="2">
    <source>
        <dbReference type="ARBA" id="ARBA00022692"/>
    </source>
</evidence>
<comment type="subcellular location">
    <subcellularLocation>
        <location evidence="1">Membrane</location>
        <topology evidence="1">Multi-pass membrane protein</topology>
    </subcellularLocation>
</comment>
<sequence>MSRSLSKVQRLQKARTNTPMKAKPKRAMQMKEYTVTSMQVSRKYLVLTKGTAHRAKLFRHCTGGSEAETQSTCQRIDREYNKPLRIGLLFVILVTSGLGAFAPIIMTRFTRMSQRSLVFVAAKQFGTGVIISTAFVHLFTHADLMFSNECLGELPYEGTTAAIFMAGLFLSFLVDYISKRFLLWRQGKRSGQDAEATAPPTATGDAKTASPANSAVIPSHGHNEHVELHSDADAKINVLVLEAGIIFHSLLIGITLVVSGDAFFITLFIVILFHQMFEGLALGTCIAGLPPMAASTLWKCLMAGGFTLVTPIGMAIGIGVLDKFNGSDPSTLVAIGTLDALSAGILAWVGIHEMLARDWLHGGLVSAGVLRTGVAMFCLIAGMALMSLLGKWA</sequence>
<dbReference type="Pfam" id="PF02535">
    <property type="entry name" value="Zip"/>
    <property type="match status" value="1"/>
</dbReference>
<gene>
    <name evidence="7" type="primary">ZRT1</name>
    <name evidence="7" type="ORF">SLS60_009183</name>
</gene>
<dbReference type="PANTHER" id="PTHR11040:SF44">
    <property type="entry name" value="PROTEIN ZNTC-RELATED"/>
    <property type="match status" value="1"/>
</dbReference>
<evidence type="ECO:0000256" key="5">
    <source>
        <dbReference type="SAM" id="MobiDB-lite"/>
    </source>
</evidence>
<feature type="transmembrane region" description="Helical" evidence="6">
    <location>
        <begin position="117"/>
        <end position="139"/>
    </location>
</feature>
<keyword evidence="8" id="KW-1185">Reference proteome</keyword>
<feature type="region of interest" description="Disordered" evidence="5">
    <location>
        <begin position="1"/>
        <end position="25"/>
    </location>
</feature>
<feature type="region of interest" description="Disordered" evidence="5">
    <location>
        <begin position="192"/>
        <end position="213"/>
    </location>
</feature>
<evidence type="ECO:0000256" key="1">
    <source>
        <dbReference type="ARBA" id="ARBA00004141"/>
    </source>
</evidence>
<feature type="transmembrane region" description="Helical" evidence="6">
    <location>
        <begin position="301"/>
        <end position="320"/>
    </location>
</feature>
<evidence type="ECO:0000313" key="7">
    <source>
        <dbReference type="EMBL" id="KAL1596535.1"/>
    </source>
</evidence>
<evidence type="ECO:0000256" key="4">
    <source>
        <dbReference type="ARBA" id="ARBA00023136"/>
    </source>
</evidence>
<evidence type="ECO:0000256" key="3">
    <source>
        <dbReference type="ARBA" id="ARBA00022989"/>
    </source>
</evidence>
<feature type="transmembrane region" description="Helical" evidence="6">
    <location>
        <begin position="159"/>
        <end position="178"/>
    </location>
</feature>
<dbReference type="InterPro" id="IPR003689">
    <property type="entry name" value="ZIP"/>
</dbReference>
<comment type="caution">
    <text evidence="7">The sequence shown here is derived from an EMBL/GenBank/DDBJ whole genome shotgun (WGS) entry which is preliminary data.</text>
</comment>
<feature type="transmembrane region" description="Helical" evidence="6">
    <location>
        <begin position="86"/>
        <end position="105"/>
    </location>
</feature>
<proteinExistence type="predicted"/>
<reference evidence="7 8" key="1">
    <citation type="submission" date="2024-02" db="EMBL/GenBank/DDBJ databases">
        <title>De novo assembly and annotation of 12 fungi associated with fruit tree decline syndrome in Ontario, Canada.</title>
        <authorList>
            <person name="Sulman M."/>
            <person name="Ellouze W."/>
            <person name="Ilyukhin E."/>
        </authorList>
    </citation>
    <scope>NUCLEOTIDE SEQUENCE [LARGE SCALE GENOMIC DNA]</scope>
    <source>
        <strain evidence="7 8">M42-189</strain>
    </source>
</reference>
<feature type="transmembrane region" description="Helical" evidence="6">
    <location>
        <begin position="332"/>
        <end position="351"/>
    </location>
</feature>
<keyword evidence="3 6" id="KW-1133">Transmembrane helix</keyword>
<dbReference type="PANTHER" id="PTHR11040">
    <property type="entry name" value="ZINC/IRON TRANSPORTER"/>
    <property type="match status" value="1"/>
</dbReference>
<protein>
    <submittedName>
        <fullName evidence="7">High-affinity Zn(2+) transporter zrt1</fullName>
    </submittedName>
</protein>
<evidence type="ECO:0000313" key="8">
    <source>
        <dbReference type="Proteomes" id="UP001521785"/>
    </source>
</evidence>
<name>A0ABR3QWL1_9PLEO</name>
<feature type="transmembrane region" description="Helical" evidence="6">
    <location>
        <begin position="264"/>
        <end position="289"/>
    </location>
</feature>